<dbReference type="HOGENOM" id="CLU_3070784_0_0_1"/>
<sequence length="53" mass="5940">MAIATDQLSGKIQNRRKSPKQKGKSVRQVADMKQKWTNGQRGFHGIDSLFIPG</sequence>
<dbReference type="InParanoid" id="E9HP55"/>
<evidence type="ECO:0000256" key="1">
    <source>
        <dbReference type="SAM" id="MobiDB-lite"/>
    </source>
</evidence>
<accession>E9HP55</accession>
<keyword evidence="3" id="KW-1185">Reference proteome</keyword>
<dbReference type="Proteomes" id="UP000000305">
    <property type="component" value="Unassembled WGS sequence"/>
</dbReference>
<proteinExistence type="predicted"/>
<feature type="compositionally biased region" description="Polar residues" evidence="1">
    <location>
        <begin position="1"/>
        <end position="12"/>
    </location>
</feature>
<evidence type="ECO:0000313" key="2">
    <source>
        <dbReference type="EMBL" id="EFX66451.1"/>
    </source>
</evidence>
<feature type="region of interest" description="Disordered" evidence="1">
    <location>
        <begin position="1"/>
        <end position="27"/>
    </location>
</feature>
<name>E9HP55_DAPPU</name>
<reference evidence="2 3" key="1">
    <citation type="journal article" date="2011" name="Science">
        <title>The ecoresponsive genome of Daphnia pulex.</title>
        <authorList>
            <person name="Colbourne J.K."/>
            <person name="Pfrender M.E."/>
            <person name="Gilbert D."/>
            <person name="Thomas W.K."/>
            <person name="Tucker A."/>
            <person name="Oakley T.H."/>
            <person name="Tokishita S."/>
            <person name="Aerts A."/>
            <person name="Arnold G.J."/>
            <person name="Basu M.K."/>
            <person name="Bauer D.J."/>
            <person name="Caceres C.E."/>
            <person name="Carmel L."/>
            <person name="Casola C."/>
            <person name="Choi J.H."/>
            <person name="Detter J.C."/>
            <person name="Dong Q."/>
            <person name="Dusheyko S."/>
            <person name="Eads B.D."/>
            <person name="Frohlich T."/>
            <person name="Geiler-Samerotte K.A."/>
            <person name="Gerlach D."/>
            <person name="Hatcher P."/>
            <person name="Jogdeo S."/>
            <person name="Krijgsveld J."/>
            <person name="Kriventseva E.V."/>
            <person name="Kultz D."/>
            <person name="Laforsch C."/>
            <person name="Lindquist E."/>
            <person name="Lopez J."/>
            <person name="Manak J.R."/>
            <person name="Muller J."/>
            <person name="Pangilinan J."/>
            <person name="Patwardhan R.P."/>
            <person name="Pitluck S."/>
            <person name="Pritham E.J."/>
            <person name="Rechtsteiner A."/>
            <person name="Rho M."/>
            <person name="Rogozin I.B."/>
            <person name="Sakarya O."/>
            <person name="Salamov A."/>
            <person name="Schaack S."/>
            <person name="Shapiro H."/>
            <person name="Shiga Y."/>
            <person name="Skalitzky C."/>
            <person name="Smith Z."/>
            <person name="Souvorov A."/>
            <person name="Sung W."/>
            <person name="Tang Z."/>
            <person name="Tsuchiya D."/>
            <person name="Tu H."/>
            <person name="Vos H."/>
            <person name="Wang M."/>
            <person name="Wolf Y.I."/>
            <person name="Yamagata H."/>
            <person name="Yamada T."/>
            <person name="Ye Y."/>
            <person name="Shaw J.R."/>
            <person name="Andrews J."/>
            <person name="Crease T.J."/>
            <person name="Tang H."/>
            <person name="Lucas S.M."/>
            <person name="Robertson H.M."/>
            <person name="Bork P."/>
            <person name="Koonin E.V."/>
            <person name="Zdobnov E.M."/>
            <person name="Grigoriev I.V."/>
            <person name="Lynch M."/>
            <person name="Boore J.L."/>
        </authorList>
    </citation>
    <scope>NUCLEOTIDE SEQUENCE [LARGE SCALE GENOMIC DNA]</scope>
</reference>
<evidence type="ECO:0000313" key="3">
    <source>
        <dbReference type="Proteomes" id="UP000000305"/>
    </source>
</evidence>
<organism evidence="2 3">
    <name type="scientific">Daphnia pulex</name>
    <name type="common">Water flea</name>
    <dbReference type="NCBI Taxonomy" id="6669"/>
    <lineage>
        <taxon>Eukaryota</taxon>
        <taxon>Metazoa</taxon>
        <taxon>Ecdysozoa</taxon>
        <taxon>Arthropoda</taxon>
        <taxon>Crustacea</taxon>
        <taxon>Branchiopoda</taxon>
        <taxon>Diplostraca</taxon>
        <taxon>Cladocera</taxon>
        <taxon>Anomopoda</taxon>
        <taxon>Daphniidae</taxon>
        <taxon>Daphnia</taxon>
    </lineage>
</organism>
<dbReference type="AlphaFoldDB" id="E9HP55"/>
<protein>
    <submittedName>
        <fullName evidence="2">Uncharacterized protein</fullName>
    </submittedName>
</protein>
<gene>
    <name evidence="2" type="ORF">DAPPUDRAFT_302680</name>
</gene>
<feature type="compositionally biased region" description="Basic residues" evidence="1">
    <location>
        <begin position="13"/>
        <end position="25"/>
    </location>
</feature>
<dbReference type="KEGG" id="dpx:DAPPUDRAFT_302680"/>
<dbReference type="EMBL" id="GL732703">
    <property type="protein sequence ID" value="EFX66451.1"/>
    <property type="molecule type" value="Genomic_DNA"/>
</dbReference>